<dbReference type="KEGG" id="tbi:Tbis_3046"/>
<gene>
    <name evidence="1" type="ordered locus">Tbis_3046</name>
</gene>
<reference evidence="1 2" key="1">
    <citation type="submission" date="2010-01" db="EMBL/GenBank/DDBJ databases">
        <title>The complete genome of Thermobispora bispora DSM 43833.</title>
        <authorList>
            <consortium name="US DOE Joint Genome Institute (JGI-PGF)"/>
            <person name="Lucas S."/>
            <person name="Copeland A."/>
            <person name="Lapidus A."/>
            <person name="Glavina del Rio T."/>
            <person name="Dalin E."/>
            <person name="Tice H."/>
            <person name="Bruce D."/>
            <person name="Goodwin L."/>
            <person name="Pitluck S."/>
            <person name="Kyrpides N."/>
            <person name="Mavromatis K."/>
            <person name="Ivanova N."/>
            <person name="Mikhailova N."/>
            <person name="Chertkov O."/>
            <person name="Brettin T."/>
            <person name="Detter J.C."/>
            <person name="Han C."/>
            <person name="Larimer F."/>
            <person name="Land M."/>
            <person name="Hauser L."/>
            <person name="Markowitz V."/>
            <person name="Cheng J.-F."/>
            <person name="Hugenholtz P."/>
            <person name="Woyke T."/>
            <person name="Wu D."/>
            <person name="Jando M."/>
            <person name="Schneider S."/>
            <person name="Klenk H.-P."/>
            <person name="Eisen J.A."/>
        </authorList>
    </citation>
    <scope>NUCLEOTIDE SEQUENCE [LARGE SCALE GENOMIC DNA]</scope>
    <source>
        <strain evidence="2">ATCC 19993 / DSM 43833 / CBS 139.67 / JCM 10125 / KCTC 9307 / NBRC 14880 / R51</strain>
    </source>
</reference>
<protein>
    <submittedName>
        <fullName evidence="1">Uncharacterized protein</fullName>
    </submittedName>
</protein>
<dbReference type="Proteomes" id="UP000006640">
    <property type="component" value="Chromosome"/>
</dbReference>
<dbReference type="EMBL" id="CP001874">
    <property type="protein sequence ID" value="ADG89742.1"/>
    <property type="molecule type" value="Genomic_DNA"/>
</dbReference>
<sequence>MTAPTITAPAGAPAQSRRTPTVVDVARTLLGILERTHHITGRLHTNPGAPGVALLTLGEVNVWVYPHEVRWDSGHRDPRTGRPSCVTMPHTNLALVAAQVAARYKLQAGTAATTGQR</sequence>
<name>D6Y7N1_THEBD</name>
<keyword evidence="2" id="KW-1185">Reference proteome</keyword>
<evidence type="ECO:0000313" key="2">
    <source>
        <dbReference type="Proteomes" id="UP000006640"/>
    </source>
</evidence>
<evidence type="ECO:0000313" key="1">
    <source>
        <dbReference type="EMBL" id="ADG89742.1"/>
    </source>
</evidence>
<dbReference type="HOGENOM" id="CLU_2083741_0_0_11"/>
<organism evidence="1 2">
    <name type="scientific">Thermobispora bispora (strain ATCC 19993 / DSM 43833 / CBS 139.67 / JCM 10125 / KCTC 9307 / NBRC 14880 / R51)</name>
    <dbReference type="NCBI Taxonomy" id="469371"/>
    <lineage>
        <taxon>Bacteria</taxon>
        <taxon>Bacillati</taxon>
        <taxon>Actinomycetota</taxon>
        <taxon>Actinomycetes</taxon>
        <taxon>Streptosporangiales</taxon>
        <taxon>Streptosporangiaceae</taxon>
        <taxon>Thermobispora</taxon>
    </lineage>
</organism>
<accession>D6Y7N1</accession>
<proteinExistence type="predicted"/>
<dbReference type="AlphaFoldDB" id="D6Y7N1"/>